<dbReference type="EMBL" id="CCYD01001640">
    <property type="protein sequence ID" value="CEG45685.1"/>
    <property type="molecule type" value="Genomic_DNA"/>
</dbReference>
<dbReference type="GeneID" id="36397022"/>
<dbReference type="RefSeq" id="XP_024582054.1">
    <property type="nucleotide sequence ID" value="XM_024716458.1"/>
</dbReference>
<accession>A0A0P1AW73</accession>
<proteinExistence type="predicted"/>
<evidence type="ECO:0000313" key="2">
    <source>
        <dbReference type="Proteomes" id="UP000054928"/>
    </source>
</evidence>
<keyword evidence="2" id="KW-1185">Reference proteome</keyword>
<name>A0A0P1AW73_PLAHL</name>
<organism evidence="1 2">
    <name type="scientific">Plasmopara halstedii</name>
    <name type="common">Downy mildew of sunflower</name>
    <dbReference type="NCBI Taxonomy" id="4781"/>
    <lineage>
        <taxon>Eukaryota</taxon>
        <taxon>Sar</taxon>
        <taxon>Stramenopiles</taxon>
        <taxon>Oomycota</taxon>
        <taxon>Peronosporomycetes</taxon>
        <taxon>Peronosporales</taxon>
        <taxon>Peronosporaceae</taxon>
        <taxon>Plasmopara</taxon>
    </lineage>
</organism>
<protein>
    <submittedName>
        <fullName evidence="1">Uncharacterized protein</fullName>
    </submittedName>
</protein>
<sequence>MVGYYPSRPVWRLCPHNRLLEIYKRQVIGFSLIPNEGDVRRLSSLRTKRLISRRST</sequence>
<dbReference type="AlphaFoldDB" id="A0A0P1AW73"/>
<reference evidence="2" key="1">
    <citation type="submission" date="2014-09" db="EMBL/GenBank/DDBJ databases">
        <authorList>
            <person name="Sharma Rahul"/>
            <person name="Thines Marco"/>
        </authorList>
    </citation>
    <scope>NUCLEOTIDE SEQUENCE [LARGE SCALE GENOMIC DNA]</scope>
</reference>
<evidence type="ECO:0000313" key="1">
    <source>
        <dbReference type="EMBL" id="CEG45685.1"/>
    </source>
</evidence>
<dbReference type="Proteomes" id="UP000054928">
    <property type="component" value="Unassembled WGS sequence"/>
</dbReference>